<evidence type="ECO:0000313" key="12">
    <source>
        <dbReference type="EMBL" id="PSU49205.1"/>
    </source>
</evidence>
<dbReference type="SUPFAM" id="SSF52172">
    <property type="entry name" value="CheY-like"/>
    <property type="match status" value="1"/>
</dbReference>
<evidence type="ECO:0000256" key="2">
    <source>
        <dbReference type="ARBA" id="ARBA00022490"/>
    </source>
</evidence>
<dbReference type="OrthoDB" id="9802426at2"/>
<evidence type="ECO:0000256" key="5">
    <source>
        <dbReference type="ARBA" id="ARBA00023015"/>
    </source>
</evidence>
<dbReference type="Pfam" id="PF00486">
    <property type="entry name" value="Trans_reg_C"/>
    <property type="match status" value="1"/>
</dbReference>
<proteinExistence type="predicted"/>
<keyword evidence="3 8" id="KW-0597">Phosphoprotein</keyword>
<evidence type="ECO:0000256" key="3">
    <source>
        <dbReference type="ARBA" id="ARBA00022553"/>
    </source>
</evidence>
<dbReference type="GO" id="GO:0006355">
    <property type="term" value="P:regulation of DNA-templated transcription"/>
    <property type="evidence" value="ECO:0007669"/>
    <property type="project" value="InterPro"/>
</dbReference>
<keyword evidence="6 9" id="KW-0238">DNA-binding</keyword>
<dbReference type="GO" id="GO:0032993">
    <property type="term" value="C:protein-DNA complex"/>
    <property type="evidence" value="ECO:0007669"/>
    <property type="project" value="TreeGrafter"/>
</dbReference>
<gene>
    <name evidence="12" type="ORF">C9J12_09485</name>
</gene>
<dbReference type="InterPro" id="IPR036388">
    <property type="entry name" value="WH-like_DNA-bd_sf"/>
</dbReference>
<evidence type="ECO:0000259" key="11">
    <source>
        <dbReference type="PROSITE" id="PS51755"/>
    </source>
</evidence>
<reference evidence="12 13" key="1">
    <citation type="submission" date="2018-01" db="EMBL/GenBank/DDBJ databases">
        <title>Whole genome sequencing of Histamine producing bacteria.</title>
        <authorList>
            <person name="Butler K."/>
        </authorList>
    </citation>
    <scope>NUCLEOTIDE SEQUENCE [LARGE SCALE GENOMIC DNA]</scope>
    <source>
        <strain evidence="12 13">JCM 12947</strain>
    </source>
</reference>
<keyword evidence="5" id="KW-0805">Transcription regulation</keyword>
<dbReference type="PROSITE" id="PS51755">
    <property type="entry name" value="OMPR_PHOB"/>
    <property type="match status" value="1"/>
</dbReference>
<dbReference type="InterPro" id="IPR016032">
    <property type="entry name" value="Sig_transdc_resp-reg_C-effctor"/>
</dbReference>
<evidence type="ECO:0000256" key="9">
    <source>
        <dbReference type="PROSITE-ProRule" id="PRU01091"/>
    </source>
</evidence>
<keyword evidence="13" id="KW-1185">Reference proteome</keyword>
<evidence type="ECO:0000256" key="6">
    <source>
        <dbReference type="ARBA" id="ARBA00023125"/>
    </source>
</evidence>
<dbReference type="RefSeq" id="WP_011220786.1">
    <property type="nucleotide sequence ID" value="NZ_JAKJUA010000012.1"/>
</dbReference>
<dbReference type="AlphaFoldDB" id="A0A2T3JJP1"/>
<feature type="domain" description="OmpR/PhoB-type" evidence="11">
    <location>
        <begin position="118"/>
        <end position="217"/>
    </location>
</feature>
<dbReference type="Gene3D" id="3.40.50.2300">
    <property type="match status" value="1"/>
</dbReference>
<dbReference type="GO" id="GO:0000976">
    <property type="term" value="F:transcription cis-regulatory region binding"/>
    <property type="evidence" value="ECO:0007669"/>
    <property type="project" value="TreeGrafter"/>
</dbReference>
<name>A0A2T3JJP1_9GAMM</name>
<keyword evidence="4" id="KW-0902">Two-component regulatory system</keyword>
<protein>
    <submittedName>
        <fullName evidence="12">DNA-binding response regulator</fullName>
    </submittedName>
</protein>
<organism evidence="12 13">
    <name type="scientific">Photobacterium frigidiphilum</name>
    <dbReference type="NCBI Taxonomy" id="264736"/>
    <lineage>
        <taxon>Bacteria</taxon>
        <taxon>Pseudomonadati</taxon>
        <taxon>Pseudomonadota</taxon>
        <taxon>Gammaproteobacteria</taxon>
        <taxon>Vibrionales</taxon>
        <taxon>Vibrionaceae</taxon>
        <taxon>Photobacterium</taxon>
    </lineage>
</organism>
<evidence type="ECO:0000256" key="1">
    <source>
        <dbReference type="ARBA" id="ARBA00004496"/>
    </source>
</evidence>
<dbReference type="GO" id="GO:0000156">
    <property type="term" value="F:phosphorelay response regulator activity"/>
    <property type="evidence" value="ECO:0007669"/>
    <property type="project" value="TreeGrafter"/>
</dbReference>
<evidence type="ECO:0000313" key="13">
    <source>
        <dbReference type="Proteomes" id="UP000240987"/>
    </source>
</evidence>
<dbReference type="PANTHER" id="PTHR48111:SF39">
    <property type="entry name" value="TRANSCRIPTIONAL REGULATORY PROTEIN CPXR"/>
    <property type="match status" value="1"/>
</dbReference>
<evidence type="ECO:0000256" key="7">
    <source>
        <dbReference type="ARBA" id="ARBA00023163"/>
    </source>
</evidence>
<dbReference type="InterPro" id="IPR011006">
    <property type="entry name" value="CheY-like_superfamily"/>
</dbReference>
<comment type="caution">
    <text evidence="12">The sequence shown here is derived from an EMBL/GenBank/DDBJ whole genome shotgun (WGS) entry which is preliminary data.</text>
</comment>
<dbReference type="InterPro" id="IPR039420">
    <property type="entry name" value="WalR-like"/>
</dbReference>
<keyword evidence="7" id="KW-0804">Transcription</keyword>
<dbReference type="PROSITE" id="PS50110">
    <property type="entry name" value="RESPONSE_REGULATORY"/>
    <property type="match status" value="1"/>
</dbReference>
<comment type="subcellular location">
    <subcellularLocation>
        <location evidence="1">Cytoplasm</location>
    </subcellularLocation>
</comment>
<dbReference type="GO" id="GO:0005829">
    <property type="term" value="C:cytosol"/>
    <property type="evidence" value="ECO:0007669"/>
    <property type="project" value="TreeGrafter"/>
</dbReference>
<dbReference type="InterPro" id="IPR001867">
    <property type="entry name" value="OmpR/PhoB-type_DNA-bd"/>
</dbReference>
<keyword evidence="2" id="KW-0963">Cytoplasm</keyword>
<accession>A0A2T3JJP1</accession>
<evidence type="ECO:0000259" key="10">
    <source>
        <dbReference type="PROSITE" id="PS50110"/>
    </source>
</evidence>
<dbReference type="CDD" id="cd00383">
    <property type="entry name" value="trans_reg_C"/>
    <property type="match status" value="1"/>
</dbReference>
<dbReference type="Gene3D" id="1.10.10.10">
    <property type="entry name" value="Winged helix-like DNA-binding domain superfamily/Winged helix DNA-binding domain"/>
    <property type="match status" value="1"/>
</dbReference>
<dbReference type="FunFam" id="3.40.50.2300:FF:000001">
    <property type="entry name" value="DNA-binding response regulator PhoB"/>
    <property type="match status" value="1"/>
</dbReference>
<dbReference type="EMBL" id="PYMJ01000007">
    <property type="protein sequence ID" value="PSU49205.1"/>
    <property type="molecule type" value="Genomic_DNA"/>
</dbReference>
<dbReference type="PANTHER" id="PTHR48111">
    <property type="entry name" value="REGULATOR OF RPOS"/>
    <property type="match status" value="1"/>
</dbReference>
<sequence length="222" mass="24975">MSNILVVDDDVMLCELLTEVLSEEGYDVHYIHDGESALTYMQAHSVDLVLLDVMLPNIDGLQVARRICQRFATPILMLTALGDEASMLDGLQAGADQYVAKPFRVPELLARITSILRRVGLERQRQGLNNCTADLSIQFSRLPLTGTESELLEYLIKHDGIVVSKAELQKEVLKKDLCPFDRNLDMHISNIRRKMLQSGLSKQHIKTVRGKGYSFYESVNIA</sequence>
<dbReference type="SMART" id="SM00448">
    <property type="entry name" value="REC"/>
    <property type="match status" value="1"/>
</dbReference>
<feature type="modified residue" description="4-aspartylphosphate" evidence="8">
    <location>
        <position position="52"/>
    </location>
</feature>
<evidence type="ECO:0000256" key="4">
    <source>
        <dbReference type="ARBA" id="ARBA00023012"/>
    </source>
</evidence>
<dbReference type="Proteomes" id="UP000240987">
    <property type="component" value="Unassembled WGS sequence"/>
</dbReference>
<feature type="DNA-binding region" description="OmpR/PhoB-type" evidence="9">
    <location>
        <begin position="118"/>
        <end position="217"/>
    </location>
</feature>
<dbReference type="Pfam" id="PF00072">
    <property type="entry name" value="Response_reg"/>
    <property type="match status" value="1"/>
</dbReference>
<dbReference type="SUPFAM" id="SSF46894">
    <property type="entry name" value="C-terminal effector domain of the bipartite response regulators"/>
    <property type="match status" value="1"/>
</dbReference>
<dbReference type="InterPro" id="IPR001789">
    <property type="entry name" value="Sig_transdc_resp-reg_receiver"/>
</dbReference>
<dbReference type="SMART" id="SM00862">
    <property type="entry name" value="Trans_reg_C"/>
    <property type="match status" value="1"/>
</dbReference>
<evidence type="ECO:0000256" key="8">
    <source>
        <dbReference type="PROSITE-ProRule" id="PRU00169"/>
    </source>
</evidence>
<feature type="domain" description="Response regulatory" evidence="10">
    <location>
        <begin position="3"/>
        <end position="116"/>
    </location>
</feature>